<dbReference type="Proteomes" id="UP001597297">
    <property type="component" value="Unassembled WGS sequence"/>
</dbReference>
<gene>
    <name evidence="1" type="ORF">ACFSQZ_13715</name>
</gene>
<evidence type="ECO:0000313" key="1">
    <source>
        <dbReference type="EMBL" id="MFD2277529.1"/>
    </source>
</evidence>
<dbReference type="InterPro" id="IPR036513">
    <property type="entry name" value="STAS_dom_sf"/>
</dbReference>
<sequence>MITLTKINDKRLNLEVTGTLVPEDMSRALEDFEAKTKGMKDGVLLYQLHDFEMPCSATMAVKLADLPRWFQLMHSIKKVALIADKLWIRRMAEFESLLLPGITIKSFEANKGAAAEAWLAE</sequence>
<dbReference type="Gene3D" id="3.40.50.10600">
    <property type="entry name" value="SpoIIaa-like domains"/>
    <property type="match status" value="1"/>
</dbReference>
<protein>
    <submittedName>
        <fullName evidence="1">STAS/SEC14 domain-containing protein</fullName>
    </submittedName>
</protein>
<proteinExistence type="predicted"/>
<dbReference type="EMBL" id="JBHUJC010000042">
    <property type="protein sequence ID" value="MFD2277529.1"/>
    <property type="molecule type" value="Genomic_DNA"/>
</dbReference>
<accession>A0ABW5EAV9</accession>
<reference evidence="2" key="1">
    <citation type="journal article" date="2019" name="Int. J. Syst. Evol. Microbiol.">
        <title>The Global Catalogue of Microorganisms (GCM) 10K type strain sequencing project: providing services to taxonomists for standard genome sequencing and annotation.</title>
        <authorList>
            <consortium name="The Broad Institute Genomics Platform"/>
            <consortium name="The Broad Institute Genome Sequencing Center for Infectious Disease"/>
            <person name="Wu L."/>
            <person name="Ma J."/>
        </authorList>
    </citation>
    <scope>NUCLEOTIDE SEQUENCE [LARGE SCALE GENOMIC DNA]</scope>
    <source>
        <strain evidence="2">JCM 16545</strain>
    </source>
</reference>
<comment type="caution">
    <text evidence="1">The sequence shown here is derived from an EMBL/GenBank/DDBJ whole genome shotgun (WGS) entry which is preliminary data.</text>
</comment>
<dbReference type="SUPFAM" id="SSF52091">
    <property type="entry name" value="SpoIIaa-like"/>
    <property type="match status" value="1"/>
</dbReference>
<dbReference type="RefSeq" id="WP_377093486.1">
    <property type="nucleotide sequence ID" value="NZ_JBHSJM010000001.1"/>
</dbReference>
<dbReference type="InterPro" id="IPR038396">
    <property type="entry name" value="SpoIIAA-like_sf"/>
</dbReference>
<organism evidence="1 2">
    <name type="scientific">Rubritalea spongiae</name>
    <dbReference type="NCBI Taxonomy" id="430797"/>
    <lineage>
        <taxon>Bacteria</taxon>
        <taxon>Pseudomonadati</taxon>
        <taxon>Verrucomicrobiota</taxon>
        <taxon>Verrucomicrobiia</taxon>
        <taxon>Verrucomicrobiales</taxon>
        <taxon>Rubritaleaceae</taxon>
        <taxon>Rubritalea</taxon>
    </lineage>
</organism>
<name>A0ABW5EAV9_9BACT</name>
<dbReference type="Pfam" id="PF11964">
    <property type="entry name" value="SpoIIAA-like"/>
    <property type="match status" value="1"/>
</dbReference>
<evidence type="ECO:0000313" key="2">
    <source>
        <dbReference type="Proteomes" id="UP001597297"/>
    </source>
</evidence>
<dbReference type="InterPro" id="IPR021866">
    <property type="entry name" value="SpoIIAA-like"/>
</dbReference>
<keyword evidence="2" id="KW-1185">Reference proteome</keyword>